<dbReference type="EMBL" id="CAXDID020000102">
    <property type="protein sequence ID" value="CAL6026590.1"/>
    <property type="molecule type" value="Genomic_DNA"/>
</dbReference>
<reference evidence="1" key="1">
    <citation type="submission" date="2023-06" db="EMBL/GenBank/DDBJ databases">
        <authorList>
            <person name="Kurt Z."/>
        </authorList>
    </citation>
    <scope>NUCLEOTIDE SEQUENCE</scope>
</reference>
<dbReference type="AlphaFoldDB" id="A0AA86TWK6"/>
<keyword evidence="3" id="KW-1185">Reference proteome</keyword>
<dbReference type="EMBL" id="CATOUU010000499">
    <property type="protein sequence ID" value="CAI9931885.1"/>
    <property type="molecule type" value="Genomic_DNA"/>
</dbReference>
<evidence type="ECO:0000313" key="1">
    <source>
        <dbReference type="EMBL" id="CAI9931885.1"/>
    </source>
</evidence>
<proteinExistence type="predicted"/>
<protein>
    <submittedName>
        <fullName evidence="1">Uncharacterized protein</fullName>
    </submittedName>
</protein>
<name>A0AA86TWK6_9EUKA</name>
<dbReference type="Proteomes" id="UP001642409">
    <property type="component" value="Unassembled WGS sequence"/>
</dbReference>
<accession>A0AA86TWK6</accession>
<organism evidence="1">
    <name type="scientific">Hexamita inflata</name>
    <dbReference type="NCBI Taxonomy" id="28002"/>
    <lineage>
        <taxon>Eukaryota</taxon>
        <taxon>Metamonada</taxon>
        <taxon>Diplomonadida</taxon>
        <taxon>Hexamitidae</taxon>
        <taxon>Hexamitinae</taxon>
        <taxon>Hexamita</taxon>
    </lineage>
</organism>
<reference evidence="2 3" key="2">
    <citation type="submission" date="2024-07" db="EMBL/GenBank/DDBJ databases">
        <authorList>
            <person name="Akdeniz Z."/>
        </authorList>
    </citation>
    <scope>NUCLEOTIDE SEQUENCE [LARGE SCALE GENOMIC DNA]</scope>
</reference>
<gene>
    <name evidence="1" type="ORF">HINF_LOCUS19530</name>
    <name evidence="2" type="ORF">HINF_LOCUS30918</name>
</gene>
<sequence>MSAALFCIINSSNVEISKTVIKLGDQNTSLQITSITTTATKYLQFGGLISMSNSSRIVIAEISYQSNLSCQTQFINNSGWLLGSSISSSSQILLQSICISITLLSQANMSQFGVIGICNGNISLTSLNIQKTCNFVMLINYGVFGYVNNSQLLKVSNINIQIQISIIQSNNASVLVGVLDSQNCSISNLQFYNSSSNNTGISGLISISIQDIYIQSSSINNVNLQQSGDIGLFISKALGYICITLSKVSNCYIYQGGYAGGFLAFVDSDINISSSISNNIVIESKYNLGGILGKIANLIHNTYLADINSSDNKITSQTGYTIGGIIGTQESVCVVINSYSVGNTLITNNSGSGVGGIVGFSTINTTIIAGQVINLFVCSVNFGNGGFIGYSSITIIINSKIYNISINSTNQTGGFVGNQTSNATIWKCSLENISLNTNKQVAGIIGCSQSYTNISNVILNNCSITSQNYIAGGFIATSNFSNIQQCKLNNIIIVSYLQCGGVIGITQDLTAQSIIDNVIIQNLNIQSLTGSSVGGFIGISISTTQIFMSEIQNVLITSANDSTGLGGFVGFSQHNISINNCIGQNITILSNSQAIGGFIGNSNVTTLINCTIQNSKFKSEIYVGGLIGKIQQNLINSDQQIYFDMAQVKNIDISSNNYSGSFIGYYNSNLNLIIKNSNINTVNIQSSISTKLVIGNIQNNVTYIVQNSKSEGNNYINNIKLDTCSVISVLTNISGC</sequence>
<evidence type="ECO:0000313" key="3">
    <source>
        <dbReference type="Proteomes" id="UP001642409"/>
    </source>
</evidence>
<dbReference type="Gene3D" id="2.160.20.110">
    <property type="match status" value="1"/>
</dbReference>
<evidence type="ECO:0000313" key="2">
    <source>
        <dbReference type="EMBL" id="CAL6026590.1"/>
    </source>
</evidence>
<comment type="caution">
    <text evidence="1">The sequence shown here is derived from an EMBL/GenBank/DDBJ whole genome shotgun (WGS) entry which is preliminary data.</text>
</comment>